<dbReference type="EMBL" id="AGDW01000001">
    <property type="protein sequence ID" value="EMB34639.1"/>
    <property type="molecule type" value="Genomic_DNA"/>
</dbReference>
<sequence length="535" mass="59206">MKKFKIRAVSITALLLVAGLLFIGCPQKVKEEPKPVYYTVSLVHEGGSLTTNPVLQGGKALKDSEITFTASPANPSTHEVDKWEVTGGQVVSGGEDGSISVKVKIKGDTTVKVTFKEKPVYYTVSLVHEGGSLTANPAIQDGKVLKNSEIIFTASPANVSIHEVDKWEVTGGQILEGGGAGSTNLKVKIITNTTVKVSFKERPSTISFVQIPQASIVGKVPDCILPYNARHWKGVFIEGRTVNLSSYYISKTEVPYWLWKEVYDWAIDNGYKITHHGREGSEGTNGAFPTEGGKNEPVTEVNWRSCIVWCNAYTQKQNNSEDECVYRRSATDPSVLKDSTDTAACDTAYFDKSRKGFRLPTEAEWEYAARLQGSNETNAEKHGDVWLTKLNSASGATKPIGFKVLSLPEEENWESLRDEHARVAVYQKWWNGNSNNYEYQTPYNLKTAEVGSKSANAMGLKDMSGNVWEFCWDWYEDNIKTGYITDPDGPDLGQARVIRGGSYSNEGYYHTLGHRETVLPVNSDKGYGFRLACRP</sequence>
<reference evidence="2" key="1">
    <citation type="submission" date="2012-01" db="EMBL/GenBank/DDBJ databases">
        <title>The Genome Sequence of Treponema denticola H1-T.</title>
        <authorList>
            <consortium name="The Broad Institute Genome Sequencing Platform"/>
            <person name="Earl A."/>
            <person name="Ward D."/>
            <person name="Feldgarden M."/>
            <person name="Gevers D."/>
            <person name="Blanton J.M."/>
            <person name="Fenno C.J."/>
            <person name="Baranova O.V."/>
            <person name="Mathney J."/>
            <person name="Dewhirst F.E."/>
            <person name="Izard J."/>
            <person name="Young S.K."/>
            <person name="Zeng Q."/>
            <person name="Gargeya S."/>
            <person name="Fitzgerald M."/>
            <person name="Haas B."/>
            <person name="Abouelleil A."/>
            <person name="Alvarado L."/>
            <person name="Arachchi H.M."/>
            <person name="Berlin A."/>
            <person name="Chapman S.B."/>
            <person name="Gearin G."/>
            <person name="Goldberg J."/>
            <person name="Griggs A."/>
            <person name="Gujja S."/>
            <person name="Hansen M."/>
            <person name="Heiman D."/>
            <person name="Howarth C."/>
            <person name="Larimer J."/>
            <person name="Lui A."/>
            <person name="MacDonald P.J.P."/>
            <person name="McCowen C."/>
            <person name="Montmayeur A."/>
            <person name="Murphy C."/>
            <person name="Neiman D."/>
            <person name="Pearson M."/>
            <person name="Priest M."/>
            <person name="Roberts A."/>
            <person name="Saif S."/>
            <person name="Shea T."/>
            <person name="Sisk P."/>
            <person name="Stolte C."/>
            <person name="Sykes S."/>
            <person name="Wortman J."/>
            <person name="Nusbaum C."/>
            <person name="Birren B."/>
        </authorList>
    </citation>
    <scope>NUCLEOTIDE SEQUENCE [LARGE SCALE GENOMIC DNA]</scope>
    <source>
        <strain evidence="2">H1-T</strain>
    </source>
</reference>
<dbReference type="InterPro" id="IPR051043">
    <property type="entry name" value="Sulfatase_Mod_Factor_Kinase"/>
</dbReference>
<dbReference type="InterPro" id="IPR005532">
    <property type="entry name" value="SUMF_dom"/>
</dbReference>
<gene>
    <name evidence="2" type="ORF">HMPREF9725_00178</name>
</gene>
<dbReference type="PANTHER" id="PTHR23150:SF19">
    <property type="entry name" value="FORMYLGLYCINE-GENERATING ENZYME"/>
    <property type="match status" value="1"/>
</dbReference>
<name>M2CK53_TREDN</name>
<comment type="caution">
    <text evidence="2">The sequence shown here is derived from an EMBL/GenBank/DDBJ whole genome shotgun (WGS) entry which is preliminary data.</text>
</comment>
<dbReference type="Proteomes" id="UP000011708">
    <property type="component" value="Chromosome"/>
</dbReference>
<dbReference type="Gene3D" id="3.90.1580.10">
    <property type="entry name" value="paralog of FGE (formylglycine-generating enzyme)"/>
    <property type="match status" value="1"/>
</dbReference>
<dbReference type="InterPro" id="IPR016187">
    <property type="entry name" value="CTDL_fold"/>
</dbReference>
<organism evidence="2">
    <name type="scientific">Treponema denticola H1-T</name>
    <dbReference type="NCBI Taxonomy" id="999431"/>
    <lineage>
        <taxon>Bacteria</taxon>
        <taxon>Pseudomonadati</taxon>
        <taxon>Spirochaetota</taxon>
        <taxon>Spirochaetia</taxon>
        <taxon>Spirochaetales</taxon>
        <taxon>Treponemataceae</taxon>
        <taxon>Treponema</taxon>
    </lineage>
</organism>
<dbReference type="AlphaFoldDB" id="M2CK53"/>
<dbReference type="InterPro" id="IPR042095">
    <property type="entry name" value="SUMF_sf"/>
</dbReference>
<dbReference type="PANTHER" id="PTHR23150">
    <property type="entry name" value="SULFATASE MODIFYING FACTOR 1, 2"/>
    <property type="match status" value="1"/>
</dbReference>
<dbReference type="GO" id="GO:0120147">
    <property type="term" value="F:formylglycine-generating oxidase activity"/>
    <property type="evidence" value="ECO:0007669"/>
    <property type="project" value="TreeGrafter"/>
</dbReference>
<proteinExistence type="predicted"/>
<accession>M2CK53</accession>
<evidence type="ECO:0000259" key="1">
    <source>
        <dbReference type="Pfam" id="PF03781"/>
    </source>
</evidence>
<dbReference type="HOGENOM" id="CLU_012431_1_3_12"/>
<protein>
    <recommendedName>
        <fullName evidence="1">Sulfatase-modifying factor enzyme-like domain-containing protein</fullName>
    </recommendedName>
</protein>
<dbReference type="SUPFAM" id="SSF56436">
    <property type="entry name" value="C-type lectin-like"/>
    <property type="match status" value="1"/>
</dbReference>
<dbReference type="Pfam" id="PF03781">
    <property type="entry name" value="FGE-sulfatase"/>
    <property type="match status" value="1"/>
</dbReference>
<feature type="domain" description="Sulfatase-modifying factor enzyme-like" evidence="1">
    <location>
        <begin position="240"/>
        <end position="532"/>
    </location>
</feature>
<evidence type="ECO:0000313" key="2">
    <source>
        <dbReference type="EMBL" id="EMB34639.1"/>
    </source>
</evidence>
<dbReference type="PATRIC" id="fig|999431.4.peg.181"/>
<dbReference type="PROSITE" id="PS51257">
    <property type="entry name" value="PROKAR_LIPOPROTEIN"/>
    <property type="match status" value="1"/>
</dbReference>
<dbReference type="RefSeq" id="WP_002686891.1">
    <property type="nucleotide sequence ID" value="NZ_CM001794.1"/>
</dbReference>